<evidence type="ECO:0000256" key="3">
    <source>
        <dbReference type="SAM" id="MobiDB-lite"/>
    </source>
</evidence>
<feature type="domain" description="Calponin-homology (CH)" evidence="4">
    <location>
        <begin position="155"/>
        <end position="253"/>
    </location>
</feature>
<keyword evidence="6" id="KW-1185">Reference proteome</keyword>
<feature type="region of interest" description="Disordered" evidence="3">
    <location>
        <begin position="263"/>
        <end position="335"/>
    </location>
</feature>
<dbReference type="InterPro" id="IPR001715">
    <property type="entry name" value="CH_dom"/>
</dbReference>
<keyword evidence="1" id="KW-0677">Repeat</keyword>
<gene>
    <name evidence="5" type="ORF">M9Y10_006992</name>
</gene>
<reference evidence="5 6" key="1">
    <citation type="submission" date="2024-04" db="EMBL/GenBank/DDBJ databases">
        <title>Tritrichomonas musculus Genome.</title>
        <authorList>
            <person name="Alves-Ferreira E."/>
            <person name="Grigg M."/>
            <person name="Lorenzi H."/>
            <person name="Galac M."/>
        </authorList>
    </citation>
    <scope>NUCLEOTIDE SEQUENCE [LARGE SCALE GENOMIC DNA]</scope>
    <source>
        <strain evidence="5 6">EAF2021</strain>
    </source>
</reference>
<feature type="domain" description="Calponin-homology (CH)" evidence="4">
    <location>
        <begin position="13"/>
        <end position="120"/>
    </location>
</feature>
<feature type="compositionally biased region" description="Polar residues" evidence="3">
    <location>
        <begin position="273"/>
        <end position="291"/>
    </location>
</feature>
<evidence type="ECO:0000256" key="2">
    <source>
        <dbReference type="ARBA" id="ARBA00023203"/>
    </source>
</evidence>
<evidence type="ECO:0000313" key="6">
    <source>
        <dbReference type="Proteomes" id="UP001470230"/>
    </source>
</evidence>
<feature type="compositionally biased region" description="Polar residues" evidence="3">
    <location>
        <begin position="357"/>
        <end position="366"/>
    </location>
</feature>
<protein>
    <submittedName>
        <fullName evidence="5">GTPase activator activity protein</fullName>
    </submittedName>
</protein>
<dbReference type="SMART" id="SM00033">
    <property type="entry name" value="CH"/>
    <property type="match status" value="2"/>
</dbReference>
<dbReference type="SUPFAM" id="SSF47576">
    <property type="entry name" value="Calponin-homology domain, CH-domain"/>
    <property type="match status" value="1"/>
</dbReference>
<evidence type="ECO:0000259" key="4">
    <source>
        <dbReference type="PROSITE" id="PS50021"/>
    </source>
</evidence>
<feature type="compositionally biased region" description="Acidic residues" evidence="3">
    <location>
        <begin position="431"/>
        <end position="451"/>
    </location>
</feature>
<dbReference type="PROSITE" id="PS00020">
    <property type="entry name" value="ACTININ_2"/>
    <property type="match status" value="1"/>
</dbReference>
<comment type="caution">
    <text evidence="5">The sequence shown here is derived from an EMBL/GenBank/DDBJ whole genome shotgun (WGS) entry which is preliminary data.</text>
</comment>
<dbReference type="Gene3D" id="1.10.418.10">
    <property type="entry name" value="Calponin-like domain"/>
    <property type="match status" value="2"/>
</dbReference>
<sequence length="595" mass="67648">MEHLNKLDDQWVPLQIKVFSRWMTSQLKDIYDIQIDDITKDLSNGVALCNLATLLTQKDRPRGWVLEPKRQVDMVQNCELALEMFQSDGVKLVGISGKDINDNNEKLILGLVWSLIVHYSVDKSVQYDVEKDNNIQQISKETENKASIENRIPVKDSKRTLLSWASTRTANYPNIKNFQPFNLSLCALLDTYVPEKINYYKLDPKNSQHNSELATNVMKDLGIPVLVYPEEIEDHNNKVDEKILLTQLSSAKFVLDKKVPTQHASSGRIPIPSKQSSLTSSYKPTIKQSIENSDERTNINEKNSDDSESIECQESYSDNEEYSSDYEHEREENNDESKFVVEQQEAAEINDSEHETVASNVPVSNIENEDSDIEGEETKEKVQEIENDDEKATKLKYSDFADDEAEPISNHVEDIQYNCAHEMIEEKELDQSDPDNETEEISEENENEQIENNEAGNTDQIASKSSTETSSNLFSTTESYESSDENSATNNQMVIDESANKDKNSPQKGKVDSSTESVSTSSSSSTEVINKKERKGEDYVDNLNLNQLNNNAKLSTEDRFFLNNILVPRAIIIPRKNTNKDYATIFMFSGLKTLF</sequence>
<feature type="compositionally biased region" description="Basic and acidic residues" evidence="3">
    <location>
        <begin position="325"/>
        <end position="335"/>
    </location>
</feature>
<dbReference type="EMBL" id="JAPFFF010000013">
    <property type="protein sequence ID" value="KAK8871276.1"/>
    <property type="molecule type" value="Genomic_DNA"/>
</dbReference>
<keyword evidence="2" id="KW-0009">Actin-binding</keyword>
<evidence type="ECO:0000313" key="5">
    <source>
        <dbReference type="EMBL" id="KAK8871276.1"/>
    </source>
</evidence>
<name>A0ABR2J068_9EUKA</name>
<dbReference type="Pfam" id="PF00307">
    <property type="entry name" value="CH"/>
    <property type="match status" value="2"/>
</dbReference>
<feature type="compositionally biased region" description="Polar residues" evidence="3">
    <location>
        <begin position="455"/>
        <end position="493"/>
    </location>
</feature>
<accession>A0ABR2J068</accession>
<evidence type="ECO:0000256" key="1">
    <source>
        <dbReference type="ARBA" id="ARBA00022737"/>
    </source>
</evidence>
<dbReference type="InterPro" id="IPR036872">
    <property type="entry name" value="CH_dom_sf"/>
</dbReference>
<feature type="compositionally biased region" description="Low complexity" evidence="3">
    <location>
        <begin position="514"/>
        <end position="528"/>
    </location>
</feature>
<feature type="compositionally biased region" description="Basic and acidic residues" evidence="3">
    <location>
        <begin position="293"/>
        <end position="305"/>
    </location>
</feature>
<proteinExistence type="predicted"/>
<feature type="compositionally biased region" description="Acidic residues" evidence="3">
    <location>
        <begin position="306"/>
        <end position="324"/>
    </location>
</feature>
<dbReference type="Proteomes" id="UP001470230">
    <property type="component" value="Unassembled WGS sequence"/>
</dbReference>
<feature type="compositionally biased region" description="Basic and acidic residues" evidence="3">
    <location>
        <begin position="498"/>
        <end position="513"/>
    </location>
</feature>
<feature type="region of interest" description="Disordered" evidence="3">
    <location>
        <begin position="349"/>
        <end position="533"/>
    </location>
</feature>
<dbReference type="PANTHER" id="PTHR11915">
    <property type="entry name" value="SPECTRIN/FILAMIN RELATED CYTOSKELETAL PROTEIN"/>
    <property type="match status" value="1"/>
</dbReference>
<dbReference type="InterPro" id="IPR001589">
    <property type="entry name" value="Actinin_actin-bd_CS"/>
</dbReference>
<feature type="compositionally biased region" description="Basic and acidic residues" evidence="3">
    <location>
        <begin position="376"/>
        <end position="399"/>
    </location>
</feature>
<dbReference type="PROSITE" id="PS50021">
    <property type="entry name" value="CH"/>
    <property type="match status" value="2"/>
</dbReference>
<organism evidence="5 6">
    <name type="scientific">Tritrichomonas musculus</name>
    <dbReference type="NCBI Taxonomy" id="1915356"/>
    <lineage>
        <taxon>Eukaryota</taxon>
        <taxon>Metamonada</taxon>
        <taxon>Parabasalia</taxon>
        <taxon>Tritrichomonadida</taxon>
        <taxon>Tritrichomonadidae</taxon>
        <taxon>Tritrichomonas</taxon>
    </lineage>
</organism>